<evidence type="ECO:0000313" key="15">
    <source>
        <dbReference type="EMBL" id="CAF2776027.1"/>
    </source>
</evidence>
<evidence type="ECO:0000256" key="6">
    <source>
        <dbReference type="ARBA" id="ARBA00038511"/>
    </source>
</evidence>
<dbReference type="EC" id="3.6.4.13" evidence="1"/>
<dbReference type="PROSITE" id="PS51195">
    <property type="entry name" value="Q_MOTIF"/>
    <property type="match status" value="1"/>
</dbReference>
<dbReference type="PROSITE" id="PS51192">
    <property type="entry name" value="HELICASE_ATP_BIND_1"/>
    <property type="match status" value="1"/>
</dbReference>
<dbReference type="Gene3D" id="3.40.50.300">
    <property type="entry name" value="P-loop containing nucleotide triphosphate hydrolases"/>
    <property type="match status" value="2"/>
</dbReference>
<keyword evidence="16" id="KW-1185">Reference proteome</keyword>
<feature type="domain" description="DEAD-box RNA helicase Q" evidence="14">
    <location>
        <begin position="7"/>
        <end position="35"/>
    </location>
</feature>
<organism evidence="15 16">
    <name type="scientific">Lepeophtheirus salmonis</name>
    <name type="common">Salmon louse</name>
    <name type="synonym">Caligus salmonis</name>
    <dbReference type="NCBI Taxonomy" id="72036"/>
    <lineage>
        <taxon>Eukaryota</taxon>
        <taxon>Metazoa</taxon>
        <taxon>Ecdysozoa</taxon>
        <taxon>Arthropoda</taxon>
        <taxon>Crustacea</taxon>
        <taxon>Multicrustacea</taxon>
        <taxon>Hexanauplia</taxon>
        <taxon>Copepoda</taxon>
        <taxon>Siphonostomatoida</taxon>
        <taxon>Caligidae</taxon>
        <taxon>Lepeophtheirus</taxon>
    </lineage>
</organism>
<protein>
    <recommendedName>
        <fullName evidence="9">Probable ATP-dependent RNA helicase DDX46</fullName>
        <ecNumber evidence="1">3.6.4.13</ecNumber>
    </recommendedName>
    <alternativeName>
        <fullName evidence="10">DEAD box protein 46</fullName>
    </alternativeName>
</protein>
<sequence>MLLSQLKNWTHAGVSQRILDLLKRNGYEKPTPIQTQAIPIIMSGRDMIGIAKTGSGKTLAFLLPLFRHIMAQPELEEGDGPIAIIMTPTRELCMQIGKEIKKFSKAIKGARSVCVYGGTGISEQIAELKRGAEIIVCTPGRMIDMLAANSGRVTNCRRITYVVLDEADRMFDMGFEPQVSRIIDNCRPDKQMVMFSATFPRQMEALARRILCKPVEVTVGGRSVVWQRSSEGLIIIFVDKQEHADSLLKDLMSASYTSCASLHGGVDQYDRDSIITNFKNGKVKILVATSVAARGLDVKELVLVVNYDCPNHYEDYVHRCGRTGRAGNSGFAATFFNTRTGSLCWGGVDIKSGNGASSGAADKLELAKRLASKINLKANAKNGSDTSNTTSSFMMGTQSKPIITAKTVADHIASKINAKLNYQPSEDASPAEGTAFKKYEEELVINDFPQQARWKVASKEALAQISEYSDAGITVRGTYFPTGKPIPEGERKLFLAIESTSELSVQKAKVEITRLLKEELLKIQTSGIQHINKGRPHSVNVFCIIAYFARVTPRKFFAQVLPCQRKMADADDTWEPPSEAEAKVIAAKRERSDKISKLMGEYLLRGYKMLATTCPDCGTILLEEKTSKNKYCVACAEVDSKETAKDDPVLNEREASQKIAESQFKTKTIAAAVKGPTFVVAATAKGEGAKAPAPPRRYIEEPIIIPKKAYLCYADPTESTTQIGEMDMSIQIVFDQMNKATRDLNALTCNDPVVTRNYVNLIKDCAEAVTSLRKGHYFCF</sequence>
<evidence type="ECO:0000256" key="10">
    <source>
        <dbReference type="ARBA" id="ARBA00050042"/>
    </source>
</evidence>
<dbReference type="SMART" id="SM00487">
    <property type="entry name" value="DEXDc"/>
    <property type="match status" value="1"/>
</dbReference>
<dbReference type="InterPro" id="IPR056149">
    <property type="entry name" value="PRP5/DDX46/KHDC4_KH"/>
</dbReference>
<dbReference type="GO" id="GO:0003724">
    <property type="term" value="F:RNA helicase activity"/>
    <property type="evidence" value="ECO:0007669"/>
    <property type="project" value="UniProtKB-EC"/>
</dbReference>
<evidence type="ECO:0000256" key="11">
    <source>
        <dbReference type="RuleBase" id="RU000492"/>
    </source>
</evidence>
<dbReference type="InterPro" id="IPR014014">
    <property type="entry name" value="RNA_helicase_DEAD_Q_motif"/>
</dbReference>
<evidence type="ECO:0000256" key="5">
    <source>
        <dbReference type="ARBA" id="ARBA00022840"/>
    </source>
</evidence>
<dbReference type="SMART" id="SM00490">
    <property type="entry name" value="HELICc"/>
    <property type="match status" value="1"/>
</dbReference>
<evidence type="ECO:0000313" key="16">
    <source>
        <dbReference type="Proteomes" id="UP000675881"/>
    </source>
</evidence>
<feature type="domain" description="Helicase C-terminal" evidence="13">
    <location>
        <begin position="202"/>
        <end position="389"/>
    </location>
</feature>
<dbReference type="Pfam" id="PF06677">
    <property type="entry name" value="Auto_anti-p27"/>
    <property type="match status" value="1"/>
</dbReference>
<dbReference type="PROSITE" id="PS00039">
    <property type="entry name" value="DEAD_ATP_HELICASE"/>
    <property type="match status" value="1"/>
</dbReference>
<keyword evidence="5 11" id="KW-0067">ATP-binding</keyword>
<evidence type="ECO:0000256" key="1">
    <source>
        <dbReference type="ARBA" id="ARBA00012552"/>
    </source>
</evidence>
<comment type="similarity">
    <text evidence="6">Belongs to the DEAD box helicase family. DDX46/PRP5 subfamily.</text>
</comment>
<dbReference type="PROSITE" id="PS51194">
    <property type="entry name" value="HELICASE_CTER"/>
    <property type="match status" value="1"/>
</dbReference>
<evidence type="ECO:0000259" key="14">
    <source>
        <dbReference type="PROSITE" id="PS51195"/>
    </source>
</evidence>
<evidence type="ECO:0000256" key="9">
    <source>
        <dbReference type="ARBA" id="ARBA00050029"/>
    </source>
</evidence>
<dbReference type="SUPFAM" id="SSF52540">
    <property type="entry name" value="P-loop containing nucleoside triphosphate hydrolases"/>
    <property type="match status" value="2"/>
</dbReference>
<evidence type="ECO:0000259" key="12">
    <source>
        <dbReference type="PROSITE" id="PS51192"/>
    </source>
</evidence>
<dbReference type="Pfam" id="PF23469">
    <property type="entry name" value="KH_12"/>
    <property type="match status" value="1"/>
</dbReference>
<dbReference type="CDD" id="cd17953">
    <property type="entry name" value="DEADc_DDX46"/>
    <property type="match status" value="1"/>
</dbReference>
<dbReference type="CDD" id="cd22473">
    <property type="entry name" value="KH-I_DDX46"/>
    <property type="match status" value="1"/>
</dbReference>
<dbReference type="InterPro" id="IPR000629">
    <property type="entry name" value="RNA-helicase_DEAD-box_CS"/>
</dbReference>
<reference evidence="15" key="1">
    <citation type="submission" date="2021-02" db="EMBL/GenBank/DDBJ databases">
        <authorList>
            <person name="Bekaert M."/>
        </authorList>
    </citation>
    <scope>NUCLEOTIDE SEQUENCE</scope>
    <source>
        <strain evidence="15">IoA-00</strain>
    </source>
</reference>
<evidence type="ECO:0000256" key="3">
    <source>
        <dbReference type="ARBA" id="ARBA00022801"/>
    </source>
</evidence>
<dbReference type="InterPro" id="IPR027417">
    <property type="entry name" value="P-loop_NTPase"/>
</dbReference>
<dbReference type="FunFam" id="3.40.50.300:FF:000079">
    <property type="entry name" value="probable ATP-dependent RNA helicase DDX17"/>
    <property type="match status" value="1"/>
</dbReference>
<dbReference type="Proteomes" id="UP000675881">
    <property type="component" value="Chromosome 1"/>
</dbReference>
<dbReference type="GO" id="GO:0016787">
    <property type="term" value="F:hydrolase activity"/>
    <property type="evidence" value="ECO:0007669"/>
    <property type="project" value="UniProtKB-KW"/>
</dbReference>
<keyword evidence="3 11" id="KW-0378">Hydrolase</keyword>
<dbReference type="GO" id="GO:0003676">
    <property type="term" value="F:nucleic acid binding"/>
    <property type="evidence" value="ECO:0007669"/>
    <property type="project" value="InterPro"/>
</dbReference>
<dbReference type="Pfam" id="PF00271">
    <property type="entry name" value="Helicase_C"/>
    <property type="match status" value="1"/>
</dbReference>
<keyword evidence="4 11" id="KW-0347">Helicase</keyword>
<evidence type="ECO:0000256" key="2">
    <source>
        <dbReference type="ARBA" id="ARBA00022741"/>
    </source>
</evidence>
<proteinExistence type="inferred from homology"/>
<comment type="function">
    <text evidence="8">Component of the 17S U2 SnRNP complex of the spliceosome, a large ribonucleoprotein complex that removes introns from transcribed pre-mRNAs. The 17S U2 SnRNP complex (1) directly participates in early spliceosome assembly and (2) mediates recognition of the intron branch site during pre-mRNA splicing by promoting the selection of the pre-mRNA branch-site adenosine, the nucleophile for the first step of splicing. Within the 17S U2 SnRNP complex, DDX46 plays essential roles during assembly of pre-spliceosome and proofreading of the branch site.</text>
</comment>
<evidence type="ECO:0000259" key="13">
    <source>
        <dbReference type="PROSITE" id="PS51194"/>
    </source>
</evidence>
<dbReference type="InterPro" id="IPR014001">
    <property type="entry name" value="Helicase_ATP-bd"/>
</dbReference>
<dbReference type="GO" id="GO:0005524">
    <property type="term" value="F:ATP binding"/>
    <property type="evidence" value="ECO:0007669"/>
    <property type="project" value="UniProtKB-KW"/>
</dbReference>
<evidence type="ECO:0000256" key="4">
    <source>
        <dbReference type="ARBA" id="ARBA00022806"/>
    </source>
</evidence>
<name>A0A7R8GZZ0_LEPSM</name>
<evidence type="ECO:0000256" key="7">
    <source>
        <dbReference type="ARBA" id="ARBA00047984"/>
    </source>
</evidence>
<dbReference type="InterPro" id="IPR001650">
    <property type="entry name" value="Helicase_C-like"/>
</dbReference>
<feature type="domain" description="Helicase ATP-binding" evidence="12">
    <location>
        <begin position="38"/>
        <end position="217"/>
    </location>
</feature>
<dbReference type="Pfam" id="PF00270">
    <property type="entry name" value="DEAD"/>
    <property type="match status" value="1"/>
</dbReference>
<evidence type="ECO:0000256" key="8">
    <source>
        <dbReference type="ARBA" id="ARBA00049949"/>
    </source>
</evidence>
<dbReference type="PANTHER" id="PTHR47958">
    <property type="entry name" value="ATP-DEPENDENT RNA HELICASE DBP3"/>
    <property type="match status" value="1"/>
</dbReference>
<dbReference type="CDD" id="cd18787">
    <property type="entry name" value="SF2_C_DEAD"/>
    <property type="match status" value="1"/>
</dbReference>
<accession>A0A7R8GZZ0</accession>
<dbReference type="InterPro" id="IPR009563">
    <property type="entry name" value="SSSCA1"/>
</dbReference>
<comment type="catalytic activity">
    <reaction evidence="7">
        <text>ATP + H2O = ADP + phosphate + H(+)</text>
        <dbReference type="Rhea" id="RHEA:13065"/>
        <dbReference type="ChEBI" id="CHEBI:15377"/>
        <dbReference type="ChEBI" id="CHEBI:15378"/>
        <dbReference type="ChEBI" id="CHEBI:30616"/>
        <dbReference type="ChEBI" id="CHEBI:43474"/>
        <dbReference type="ChEBI" id="CHEBI:456216"/>
        <dbReference type="EC" id="3.6.4.13"/>
    </reaction>
</comment>
<dbReference type="AlphaFoldDB" id="A0A7R8GZZ0"/>
<gene>
    <name evidence="15" type="ORF">LSAA_467</name>
</gene>
<keyword evidence="2 11" id="KW-0547">Nucleotide-binding</keyword>
<dbReference type="EMBL" id="HG994580">
    <property type="protein sequence ID" value="CAF2776027.1"/>
    <property type="molecule type" value="Genomic_DNA"/>
</dbReference>
<dbReference type="InterPro" id="IPR011545">
    <property type="entry name" value="DEAD/DEAH_box_helicase_dom"/>
</dbReference>
<dbReference type="OrthoDB" id="28939at2759"/>